<evidence type="ECO:0000256" key="1">
    <source>
        <dbReference type="SAM" id="Phobius"/>
    </source>
</evidence>
<dbReference type="EMBL" id="DVFV01000128">
    <property type="protein sequence ID" value="HIQ91442.1"/>
    <property type="molecule type" value="Genomic_DNA"/>
</dbReference>
<reference evidence="2" key="1">
    <citation type="submission" date="2020-10" db="EMBL/GenBank/DDBJ databases">
        <authorList>
            <person name="Gilroy R."/>
        </authorList>
    </citation>
    <scope>NUCLEOTIDE SEQUENCE</scope>
    <source>
        <strain evidence="2">CHK147-3167</strain>
    </source>
</reference>
<gene>
    <name evidence="2" type="ORF">IAB27_07475</name>
</gene>
<dbReference type="Gene3D" id="3.40.50.1000">
    <property type="entry name" value="HAD superfamily/HAD-like"/>
    <property type="match status" value="1"/>
</dbReference>
<dbReference type="GO" id="GO:0016787">
    <property type="term" value="F:hydrolase activity"/>
    <property type="evidence" value="ECO:0007669"/>
    <property type="project" value="UniProtKB-KW"/>
</dbReference>
<name>A0A9D1CZ57_9FIRM</name>
<dbReference type="Proteomes" id="UP000886786">
    <property type="component" value="Unassembled WGS sequence"/>
</dbReference>
<dbReference type="SUPFAM" id="SSF56784">
    <property type="entry name" value="HAD-like"/>
    <property type="match status" value="1"/>
</dbReference>
<keyword evidence="1" id="KW-1133">Transmembrane helix</keyword>
<dbReference type="InterPro" id="IPR023214">
    <property type="entry name" value="HAD_sf"/>
</dbReference>
<sequence length="193" mass="22750">MKKIDVYDFDGTIYDGDSTVDFFKYSLKRNKKILPFCFKIIGNGILMGLHVIDLTEFKDRFLRFVRYIPDIDDYLDDFWKRNEKKICQYFLDNMKKKRDTYIISASPEFIIKPFADKFKNVVLIGTDADKKSGKINGRNCKGEEKIKRLNKVIKDYEIENFYSDSTKADLPLFKVANNGFEVKHGVLSEFREK</sequence>
<comment type="caution">
    <text evidence="2">The sequence shown here is derived from an EMBL/GenBank/DDBJ whole genome shotgun (WGS) entry which is preliminary data.</text>
</comment>
<organism evidence="2 3">
    <name type="scientific">Candidatus Coprosoma intestinipullorum</name>
    <dbReference type="NCBI Taxonomy" id="2840752"/>
    <lineage>
        <taxon>Bacteria</taxon>
        <taxon>Bacillati</taxon>
        <taxon>Bacillota</taxon>
        <taxon>Bacillota incertae sedis</taxon>
        <taxon>Candidatus Coprosoma</taxon>
    </lineage>
</organism>
<keyword evidence="2" id="KW-0378">Hydrolase</keyword>
<dbReference type="InterPro" id="IPR036412">
    <property type="entry name" value="HAD-like_sf"/>
</dbReference>
<dbReference type="AlphaFoldDB" id="A0A9D1CZ57"/>
<feature type="transmembrane region" description="Helical" evidence="1">
    <location>
        <begin position="33"/>
        <end position="52"/>
    </location>
</feature>
<dbReference type="Gene3D" id="1.20.1440.100">
    <property type="entry name" value="SG protein - dephosphorylation function"/>
    <property type="match status" value="1"/>
</dbReference>
<dbReference type="Pfam" id="PF12710">
    <property type="entry name" value="HAD"/>
    <property type="match status" value="1"/>
</dbReference>
<protein>
    <submittedName>
        <fullName evidence="2">Haloacid dehalogenase-like hydrolase</fullName>
    </submittedName>
</protein>
<accession>A0A9D1CZ57</accession>
<evidence type="ECO:0000313" key="3">
    <source>
        <dbReference type="Proteomes" id="UP000886786"/>
    </source>
</evidence>
<reference evidence="2" key="2">
    <citation type="journal article" date="2021" name="PeerJ">
        <title>Extensive microbial diversity within the chicken gut microbiome revealed by metagenomics and culture.</title>
        <authorList>
            <person name="Gilroy R."/>
            <person name="Ravi A."/>
            <person name="Getino M."/>
            <person name="Pursley I."/>
            <person name="Horton D.L."/>
            <person name="Alikhan N.F."/>
            <person name="Baker D."/>
            <person name="Gharbi K."/>
            <person name="Hall N."/>
            <person name="Watson M."/>
            <person name="Adriaenssens E.M."/>
            <person name="Foster-Nyarko E."/>
            <person name="Jarju S."/>
            <person name="Secka A."/>
            <person name="Antonio M."/>
            <person name="Oren A."/>
            <person name="Chaudhuri R.R."/>
            <person name="La Ragione R."/>
            <person name="Hildebrand F."/>
            <person name="Pallen M.J."/>
        </authorList>
    </citation>
    <scope>NUCLEOTIDE SEQUENCE</scope>
    <source>
        <strain evidence="2">CHK147-3167</strain>
    </source>
</reference>
<evidence type="ECO:0000313" key="2">
    <source>
        <dbReference type="EMBL" id="HIQ91442.1"/>
    </source>
</evidence>
<keyword evidence="1" id="KW-0812">Transmembrane</keyword>
<proteinExistence type="predicted"/>
<keyword evidence="1" id="KW-0472">Membrane</keyword>